<gene>
    <name evidence="2" type="ORF">EAH88_06875</name>
</gene>
<accession>A0A502FPP9</accession>
<organism evidence="2 3">
    <name type="scientific">Rhodanobacter glycinis</name>
    <dbReference type="NCBI Taxonomy" id="582702"/>
    <lineage>
        <taxon>Bacteria</taxon>
        <taxon>Pseudomonadati</taxon>
        <taxon>Pseudomonadota</taxon>
        <taxon>Gammaproteobacteria</taxon>
        <taxon>Lysobacterales</taxon>
        <taxon>Rhodanobacteraceae</taxon>
        <taxon>Rhodanobacter</taxon>
    </lineage>
</organism>
<dbReference type="SUPFAM" id="SSF51197">
    <property type="entry name" value="Clavaminate synthase-like"/>
    <property type="match status" value="1"/>
</dbReference>
<comment type="caution">
    <text evidence="2">The sequence shown here is derived from an EMBL/GenBank/DDBJ whole genome shotgun (WGS) entry which is preliminary data.</text>
</comment>
<keyword evidence="3" id="KW-1185">Reference proteome</keyword>
<reference evidence="2 3" key="1">
    <citation type="journal article" date="2019" name="Environ. Microbiol.">
        <title>Species interactions and distinct microbial communities in high Arctic permafrost affected cryosols are associated with the CH4 and CO2 gas fluxes.</title>
        <authorList>
            <person name="Altshuler I."/>
            <person name="Hamel J."/>
            <person name="Turney S."/>
            <person name="Magnuson E."/>
            <person name="Levesque R."/>
            <person name="Greer C."/>
            <person name="Whyte L.G."/>
        </authorList>
    </citation>
    <scope>NUCLEOTIDE SEQUENCE [LARGE SCALE GENOMIC DNA]</scope>
    <source>
        <strain evidence="2 3">S13Y</strain>
    </source>
</reference>
<dbReference type="SMART" id="SM00558">
    <property type="entry name" value="JmjC"/>
    <property type="match status" value="1"/>
</dbReference>
<proteinExistence type="predicted"/>
<feature type="domain" description="JmjC" evidence="1">
    <location>
        <begin position="124"/>
        <end position="275"/>
    </location>
</feature>
<protein>
    <submittedName>
        <fullName evidence="2">Cupin-like domain-containing protein</fullName>
    </submittedName>
</protein>
<dbReference type="EMBL" id="RCZO01000003">
    <property type="protein sequence ID" value="TPG10085.1"/>
    <property type="molecule type" value="Genomic_DNA"/>
</dbReference>
<dbReference type="PANTHER" id="PTHR12461:SF105">
    <property type="entry name" value="HYPOXIA-INDUCIBLE FACTOR 1-ALPHA INHIBITOR"/>
    <property type="match status" value="1"/>
</dbReference>
<evidence type="ECO:0000313" key="2">
    <source>
        <dbReference type="EMBL" id="TPG10085.1"/>
    </source>
</evidence>
<dbReference type="PANTHER" id="PTHR12461">
    <property type="entry name" value="HYPOXIA-INDUCIBLE FACTOR 1 ALPHA INHIBITOR-RELATED"/>
    <property type="match status" value="1"/>
</dbReference>
<dbReference type="Gene3D" id="2.60.120.10">
    <property type="entry name" value="Jelly Rolls"/>
    <property type="match status" value="1"/>
</dbReference>
<evidence type="ECO:0000313" key="3">
    <source>
        <dbReference type="Proteomes" id="UP000319486"/>
    </source>
</evidence>
<dbReference type="OrthoDB" id="479699at2"/>
<dbReference type="Pfam" id="PF13621">
    <property type="entry name" value="Cupin_8"/>
    <property type="match status" value="1"/>
</dbReference>
<dbReference type="RefSeq" id="WP_140650588.1">
    <property type="nucleotide sequence ID" value="NZ_RCZB01000001.1"/>
</dbReference>
<sequence>MTDTPAAIEEHADTGRPIELGDIIGFDRPLVIRGLCRDWPLVKLAAQSDTTFAQGLAALDNGTEVDALLMPPGEDGIIGYNANFDGFNYEHHRVSITQGLQRLARYSRQENSPGLAMQSAPISACLPGLLNNHTIPFLDRAIQPRIWIGNRVTTPAHFDEYHNVACVMCGSRRFTLFAPDQAPNLYVGPLDFAPTGAAISIARLDRPDDPRFPRLKLALAQAQVAELRPGDAIYIPPMWWHHVESLQRINALVNYWWKHTPANGYVPETALGCLLHCILTFRSLPPAERAAWKGLLDHYVFDEADPAAHIPAERRGMLGALTPEMVTQLRETIRRYL</sequence>
<dbReference type="Proteomes" id="UP000319486">
    <property type="component" value="Unassembled WGS sequence"/>
</dbReference>
<dbReference type="AlphaFoldDB" id="A0A502FPP9"/>
<dbReference type="PROSITE" id="PS51184">
    <property type="entry name" value="JMJC"/>
    <property type="match status" value="1"/>
</dbReference>
<dbReference type="InterPro" id="IPR041667">
    <property type="entry name" value="Cupin_8"/>
</dbReference>
<evidence type="ECO:0000259" key="1">
    <source>
        <dbReference type="PROSITE" id="PS51184"/>
    </source>
</evidence>
<dbReference type="InterPro" id="IPR003347">
    <property type="entry name" value="JmjC_dom"/>
</dbReference>
<name>A0A502FPP9_9GAMM</name>
<dbReference type="InterPro" id="IPR014710">
    <property type="entry name" value="RmlC-like_jellyroll"/>
</dbReference>